<accession>A0A1Q2MF68</accession>
<keyword evidence="2" id="KW-0808">Transferase</keyword>
<reference evidence="3" key="1">
    <citation type="submission" date="2017-02" db="EMBL/GenBank/DDBJ databases">
        <title>Comparative genomics and description of representatives of a novel lineage of planctomycetes thriving in anoxic sediments.</title>
        <authorList>
            <person name="Spring S."/>
            <person name="Bunk B."/>
            <person name="Sproer C."/>
        </authorList>
    </citation>
    <scope>NUCLEOTIDE SEQUENCE [LARGE SCALE GENOMIC DNA]</scope>
    <source>
        <strain evidence="3">SM-Chi-D1</strain>
    </source>
</reference>
<dbReference type="SUPFAM" id="SSF51726">
    <property type="entry name" value="UROD/MetE-like"/>
    <property type="match status" value="1"/>
</dbReference>
<proteinExistence type="predicted"/>
<organism evidence="2 3">
    <name type="scientific">Limihaloglobus sulfuriphilus</name>
    <dbReference type="NCBI Taxonomy" id="1851148"/>
    <lineage>
        <taxon>Bacteria</taxon>
        <taxon>Pseudomonadati</taxon>
        <taxon>Planctomycetota</taxon>
        <taxon>Phycisphaerae</taxon>
        <taxon>Sedimentisphaerales</taxon>
        <taxon>Sedimentisphaeraceae</taxon>
        <taxon>Limihaloglobus</taxon>
    </lineage>
</organism>
<gene>
    <name evidence="2" type="ORF">SMSP2_01716</name>
</gene>
<dbReference type="InterPro" id="IPR038071">
    <property type="entry name" value="UROD/MetE-like_sf"/>
</dbReference>
<name>A0A1Q2MF68_9BACT</name>
<dbReference type="PANTHER" id="PTHR47099">
    <property type="entry name" value="METHYLCOBAMIDE:COM METHYLTRANSFERASE MTBA"/>
    <property type="match status" value="1"/>
</dbReference>
<dbReference type="EMBL" id="CP019646">
    <property type="protein sequence ID" value="AQQ71343.1"/>
    <property type="molecule type" value="Genomic_DNA"/>
</dbReference>
<dbReference type="AlphaFoldDB" id="A0A1Q2MF68"/>
<dbReference type="Gene3D" id="3.20.20.210">
    <property type="match status" value="1"/>
</dbReference>
<dbReference type="InterPro" id="IPR052024">
    <property type="entry name" value="Methanogen_methyltrans"/>
</dbReference>
<dbReference type="GO" id="GO:0006779">
    <property type="term" value="P:porphyrin-containing compound biosynthetic process"/>
    <property type="evidence" value="ECO:0007669"/>
    <property type="project" value="InterPro"/>
</dbReference>
<dbReference type="GO" id="GO:0004853">
    <property type="term" value="F:uroporphyrinogen decarboxylase activity"/>
    <property type="evidence" value="ECO:0007669"/>
    <property type="project" value="InterPro"/>
</dbReference>
<dbReference type="InterPro" id="IPR000257">
    <property type="entry name" value="Uroporphyrinogen_deCOase"/>
</dbReference>
<keyword evidence="2" id="KW-0489">Methyltransferase</keyword>
<dbReference type="GO" id="GO:0032259">
    <property type="term" value="P:methylation"/>
    <property type="evidence" value="ECO:0007669"/>
    <property type="project" value="UniProtKB-KW"/>
</dbReference>
<protein>
    <submittedName>
        <fullName evidence="2">Methylcobalamin:coenzyme M methyltransferase</fullName>
    </submittedName>
</protein>
<sequence>MNPKERVLAILNREPVDRIPVDIWYTTEVLESLYAHFGADNEPDLYQKMGIDKIHWFGAEYPETGGRTLWGTTSRRAYAGSSEYIEIDKPGLTGFETVESLEDYPYWPDPEKFKYDNMVERVKLFSQDYVTNGPWVSFYEIYCQMRGLEQAMMDLALMPDYVNAVLDRIEHIQTEMLKKYLDRAADYTDMVFVSDDMGSQNGLLMSLSMWDNFIKPRMERFCKLIHSYGARVFYHSDGACEQLIERLIETGIDVLNPIQHVCPGMEMAGLKEKYGDRIIFHGGVDTQDALPFGDRAKVRAETLDCLNTLGGGKKGFICCSCHNIQAGTPVDNIIEMIETVKQS</sequence>
<dbReference type="GO" id="GO:0008168">
    <property type="term" value="F:methyltransferase activity"/>
    <property type="evidence" value="ECO:0007669"/>
    <property type="project" value="UniProtKB-KW"/>
</dbReference>
<evidence type="ECO:0000259" key="1">
    <source>
        <dbReference type="Pfam" id="PF01208"/>
    </source>
</evidence>
<keyword evidence="3" id="KW-1185">Reference proteome</keyword>
<evidence type="ECO:0000313" key="2">
    <source>
        <dbReference type="EMBL" id="AQQ71343.1"/>
    </source>
</evidence>
<dbReference type="Pfam" id="PF01208">
    <property type="entry name" value="URO-D"/>
    <property type="match status" value="1"/>
</dbReference>
<dbReference type="PANTHER" id="PTHR47099:SF1">
    <property type="entry name" value="METHYLCOBAMIDE:COM METHYLTRANSFERASE MTBA"/>
    <property type="match status" value="1"/>
</dbReference>
<feature type="domain" description="Uroporphyrinogen decarboxylase (URO-D)" evidence="1">
    <location>
        <begin position="133"/>
        <end position="342"/>
    </location>
</feature>
<dbReference type="RefSeq" id="WP_146683528.1">
    <property type="nucleotide sequence ID" value="NZ_CP019646.1"/>
</dbReference>
<dbReference type="OrthoDB" id="9815759at2"/>
<dbReference type="STRING" id="1851148.SMSP2_01716"/>
<evidence type="ECO:0000313" key="3">
    <source>
        <dbReference type="Proteomes" id="UP000188181"/>
    </source>
</evidence>
<dbReference type="Proteomes" id="UP000188181">
    <property type="component" value="Chromosome"/>
</dbReference>
<dbReference type="KEGG" id="pbas:SMSP2_01716"/>